<dbReference type="Pfam" id="PF02113">
    <property type="entry name" value="Peptidase_S13"/>
    <property type="match status" value="2"/>
</dbReference>
<dbReference type="PRINTS" id="PR00922">
    <property type="entry name" value="DADACBPTASE3"/>
</dbReference>
<dbReference type="GO" id="GO:0006508">
    <property type="term" value="P:proteolysis"/>
    <property type="evidence" value="ECO:0007669"/>
    <property type="project" value="InterPro"/>
</dbReference>
<dbReference type="GO" id="GO:0004185">
    <property type="term" value="F:serine-type carboxypeptidase activity"/>
    <property type="evidence" value="ECO:0007669"/>
    <property type="project" value="InterPro"/>
</dbReference>
<sequence length="432" mass="48428">MKNKSQLYICITISGLFLSIFTSLHVWAQTSGILLSDDQGKTIYAKNPDKPLIPASTLKILTSVAAIRTLGPDFHFQTWAYYNKTTCDLYLKGFGDPLFISEEINQFAHQISDHLLKQAAEGHMSSAMIQNIIVDQTFFTPQITIPGAGSSSNPYDATNGALCANFNTIFLKWDNPSKQYISAEKQTPFPAILAQQITPGSKKTDRVLLSHDLRQHYPGILLGSFLKASGVKITGTVQGGIFPESYKNCIVYTSSFSLTDIIKKLLQFSNNFIANQLMLTMGARAYGPPATLEKGTAVLNQFAQEIIGLRGVMIVEGSGLSRRNRITPAQMRDMLIAFMPWYELLKRDGNEFYKTGTLSDVRSRAGFIRGKNNRLYPFVIMLNQTRTGYDAIRRMLKEKVTTQALKPLNALSRHRHCDCEWIQNSLRSRKTR</sequence>
<evidence type="ECO:0000256" key="2">
    <source>
        <dbReference type="ARBA" id="ARBA00022801"/>
    </source>
</evidence>
<protein>
    <submittedName>
        <fullName evidence="4">D-alanyl-D-alanine carboxypeptidase</fullName>
    </submittedName>
</protein>
<dbReference type="AlphaFoldDB" id="A0A2G6MRQ6"/>
<keyword evidence="2" id="KW-0378">Hydrolase</keyword>
<organism evidence="4 5">
    <name type="scientific">Desulfobacter postgatei</name>
    <dbReference type="NCBI Taxonomy" id="2293"/>
    <lineage>
        <taxon>Bacteria</taxon>
        <taxon>Pseudomonadati</taxon>
        <taxon>Thermodesulfobacteriota</taxon>
        <taxon>Desulfobacteria</taxon>
        <taxon>Desulfobacterales</taxon>
        <taxon>Desulfobacteraceae</taxon>
        <taxon>Desulfobacter</taxon>
    </lineage>
</organism>
<dbReference type="SUPFAM" id="SSF56601">
    <property type="entry name" value="beta-lactamase/transpeptidase-like"/>
    <property type="match status" value="1"/>
</dbReference>
<name>A0A2G6MRQ6_9BACT</name>
<keyword evidence="3" id="KW-1133">Transmembrane helix</keyword>
<dbReference type="PANTHER" id="PTHR30023">
    <property type="entry name" value="D-ALANYL-D-ALANINE CARBOXYPEPTIDASE"/>
    <property type="match status" value="1"/>
</dbReference>
<comment type="caution">
    <text evidence="4">The sequence shown here is derived from an EMBL/GenBank/DDBJ whole genome shotgun (WGS) entry which is preliminary data.</text>
</comment>
<keyword evidence="3" id="KW-0812">Transmembrane</keyword>
<accession>A0A2G6MRQ6</accession>
<dbReference type="InterPro" id="IPR000667">
    <property type="entry name" value="Peptidase_S13"/>
</dbReference>
<evidence type="ECO:0000256" key="1">
    <source>
        <dbReference type="ARBA" id="ARBA00006096"/>
    </source>
</evidence>
<keyword evidence="4" id="KW-0645">Protease</keyword>
<evidence type="ECO:0000256" key="3">
    <source>
        <dbReference type="SAM" id="Phobius"/>
    </source>
</evidence>
<feature type="transmembrane region" description="Helical" evidence="3">
    <location>
        <begin position="7"/>
        <end position="28"/>
    </location>
</feature>
<proteinExistence type="inferred from homology"/>
<dbReference type="GO" id="GO:0000270">
    <property type="term" value="P:peptidoglycan metabolic process"/>
    <property type="evidence" value="ECO:0007669"/>
    <property type="project" value="TreeGrafter"/>
</dbReference>
<comment type="similarity">
    <text evidence="1">Belongs to the peptidase S13 family.</text>
</comment>
<keyword evidence="4" id="KW-0121">Carboxypeptidase</keyword>
<dbReference type="PANTHER" id="PTHR30023:SF0">
    <property type="entry name" value="PENICILLIN-SENSITIVE CARBOXYPEPTIDASE A"/>
    <property type="match status" value="1"/>
</dbReference>
<evidence type="ECO:0000313" key="5">
    <source>
        <dbReference type="Proteomes" id="UP000231203"/>
    </source>
</evidence>
<dbReference type="InterPro" id="IPR012338">
    <property type="entry name" value="Beta-lactam/transpept-like"/>
</dbReference>
<evidence type="ECO:0000313" key="4">
    <source>
        <dbReference type="EMBL" id="PIE62299.1"/>
    </source>
</evidence>
<dbReference type="Gene3D" id="3.40.710.10">
    <property type="entry name" value="DD-peptidase/beta-lactamase superfamily"/>
    <property type="match status" value="2"/>
</dbReference>
<dbReference type="Proteomes" id="UP000231203">
    <property type="component" value="Unassembled WGS sequence"/>
</dbReference>
<dbReference type="EMBL" id="PDTI01000051">
    <property type="protein sequence ID" value="PIE62299.1"/>
    <property type="molecule type" value="Genomic_DNA"/>
</dbReference>
<keyword evidence="3" id="KW-0472">Membrane</keyword>
<reference evidence="4 5" key="1">
    <citation type="submission" date="2017-10" db="EMBL/GenBank/DDBJ databases">
        <title>Novel microbial diversity and functional potential in the marine mammal oral microbiome.</title>
        <authorList>
            <person name="Dudek N.K."/>
            <person name="Sun C.L."/>
            <person name="Burstein D."/>
            <person name="Kantor R.S."/>
            <person name="Aliaga Goltsman D.S."/>
            <person name="Bik E.M."/>
            <person name="Thomas B.C."/>
            <person name="Banfield J.F."/>
            <person name="Relman D.A."/>
        </authorList>
    </citation>
    <scope>NUCLEOTIDE SEQUENCE [LARGE SCALE GENOMIC DNA]</scope>
    <source>
        <strain evidence="4">DOLJORAL78_47_202</strain>
    </source>
</reference>
<gene>
    <name evidence="4" type="ORF">CSA25_05605</name>
</gene>